<accession>A0A0L0QN27</accession>
<dbReference type="SUPFAM" id="SSF63520">
    <property type="entry name" value="PTS-regulatory domain, PRD"/>
    <property type="match status" value="1"/>
</dbReference>
<protein>
    <submittedName>
        <fullName evidence="1">Uncharacterized protein</fullName>
    </submittedName>
</protein>
<sequence>MNINNLQDRLQILLLGKVISKDTFYLTLRAFQRLLKELRMKNLEQAEMLFTHLPSALERMKEGEELDLPVVEAMDEVKKSPYYLLAKQQVSLLEEEWGGTLPQQEKVFLYIHFINVISLNKGGNKA</sequence>
<dbReference type="RefSeq" id="WP_050352547.1">
    <property type="nucleotide sequence ID" value="NZ_BOSN01000001.1"/>
</dbReference>
<gene>
    <name evidence="1" type="ORF">AFK71_16400</name>
</gene>
<dbReference type="InterPro" id="IPR011608">
    <property type="entry name" value="PRD"/>
</dbReference>
<proteinExistence type="predicted"/>
<dbReference type="Pfam" id="PF00874">
    <property type="entry name" value="PRD"/>
    <property type="match status" value="1"/>
</dbReference>
<dbReference type="PATRIC" id="fig|1473.5.peg.1975"/>
<comment type="caution">
    <text evidence="1">The sequence shown here is derived from an EMBL/GenBank/DDBJ whole genome shotgun (WGS) entry which is preliminary data.</text>
</comment>
<dbReference type="InterPro" id="IPR036634">
    <property type="entry name" value="PRD_sf"/>
</dbReference>
<dbReference type="AlphaFoldDB" id="A0A0L0QN27"/>
<keyword evidence="2" id="KW-1185">Reference proteome</keyword>
<dbReference type="Proteomes" id="UP000036780">
    <property type="component" value="Unassembled WGS sequence"/>
</dbReference>
<organism evidence="1 2">
    <name type="scientific">Virgibacillus pantothenticus</name>
    <dbReference type="NCBI Taxonomy" id="1473"/>
    <lineage>
        <taxon>Bacteria</taxon>
        <taxon>Bacillati</taxon>
        <taxon>Bacillota</taxon>
        <taxon>Bacilli</taxon>
        <taxon>Bacillales</taxon>
        <taxon>Bacillaceae</taxon>
        <taxon>Virgibacillus</taxon>
    </lineage>
</organism>
<evidence type="ECO:0000313" key="2">
    <source>
        <dbReference type="Proteomes" id="UP000036780"/>
    </source>
</evidence>
<dbReference type="GeneID" id="66870904"/>
<dbReference type="PROSITE" id="PS51372">
    <property type="entry name" value="PRD_2"/>
    <property type="match status" value="1"/>
</dbReference>
<dbReference type="GO" id="GO:0006355">
    <property type="term" value="P:regulation of DNA-templated transcription"/>
    <property type="evidence" value="ECO:0007669"/>
    <property type="project" value="InterPro"/>
</dbReference>
<evidence type="ECO:0000313" key="1">
    <source>
        <dbReference type="EMBL" id="KNE19981.1"/>
    </source>
</evidence>
<dbReference type="EMBL" id="LGTO01000007">
    <property type="protein sequence ID" value="KNE19981.1"/>
    <property type="molecule type" value="Genomic_DNA"/>
</dbReference>
<dbReference type="OrthoDB" id="3192572at2"/>
<dbReference type="Gene3D" id="1.10.1790.10">
    <property type="entry name" value="PRD domain"/>
    <property type="match status" value="1"/>
</dbReference>
<name>A0A0L0QN27_VIRPA</name>
<reference evidence="2" key="1">
    <citation type="submission" date="2015-07" db="EMBL/GenBank/DDBJ databases">
        <title>Fjat-10053 dsm26.</title>
        <authorList>
            <person name="Liu B."/>
            <person name="Wang J."/>
            <person name="Zhu Y."/>
            <person name="Liu G."/>
            <person name="Chen Q."/>
            <person name="Chen Z."/>
            <person name="Lan J."/>
            <person name="Che J."/>
            <person name="Ge C."/>
            <person name="Shi H."/>
            <person name="Pan Z."/>
            <person name="Liu X."/>
        </authorList>
    </citation>
    <scope>NUCLEOTIDE SEQUENCE [LARGE SCALE GENOMIC DNA]</scope>
    <source>
        <strain evidence="2">DSM 26</strain>
    </source>
</reference>